<dbReference type="InterPro" id="IPR003423">
    <property type="entry name" value="OMP_efflux"/>
</dbReference>
<keyword evidence="2" id="KW-0175">Coiled coil</keyword>
<accession>A0ABW3H9Y7</accession>
<dbReference type="SUPFAM" id="SSF56954">
    <property type="entry name" value="Outer membrane efflux proteins (OEP)"/>
    <property type="match status" value="1"/>
</dbReference>
<feature type="signal peptide" evidence="3">
    <location>
        <begin position="1"/>
        <end position="20"/>
    </location>
</feature>
<evidence type="ECO:0000313" key="5">
    <source>
        <dbReference type="Proteomes" id="UP001596977"/>
    </source>
</evidence>
<keyword evidence="5" id="KW-1185">Reference proteome</keyword>
<protein>
    <submittedName>
        <fullName evidence="4">TolC family protein</fullName>
    </submittedName>
</protein>
<evidence type="ECO:0000313" key="4">
    <source>
        <dbReference type="EMBL" id="MFD0947515.1"/>
    </source>
</evidence>
<feature type="chain" id="PRO_5046675655" evidence="3">
    <location>
        <begin position="21"/>
        <end position="420"/>
    </location>
</feature>
<dbReference type="PANTHER" id="PTHR30203">
    <property type="entry name" value="OUTER MEMBRANE CATION EFFLUX PROTEIN"/>
    <property type="match status" value="1"/>
</dbReference>
<dbReference type="Gene3D" id="1.20.1600.10">
    <property type="entry name" value="Outer membrane efflux proteins (OEP)"/>
    <property type="match status" value="1"/>
</dbReference>
<gene>
    <name evidence="4" type="ORF">ACFQ1E_14280</name>
</gene>
<feature type="coiled-coil region" evidence="2">
    <location>
        <begin position="144"/>
        <end position="216"/>
    </location>
</feature>
<dbReference type="EMBL" id="JBHTJG010000007">
    <property type="protein sequence ID" value="MFD0947515.1"/>
    <property type="molecule type" value="Genomic_DNA"/>
</dbReference>
<evidence type="ECO:0000256" key="2">
    <source>
        <dbReference type="SAM" id="Coils"/>
    </source>
</evidence>
<reference evidence="5" key="1">
    <citation type="journal article" date="2019" name="Int. J. Syst. Evol. Microbiol.">
        <title>The Global Catalogue of Microorganisms (GCM) 10K type strain sequencing project: providing services to taxonomists for standard genome sequencing and annotation.</title>
        <authorList>
            <consortium name="The Broad Institute Genomics Platform"/>
            <consortium name="The Broad Institute Genome Sequencing Center for Infectious Disease"/>
            <person name="Wu L."/>
            <person name="Ma J."/>
        </authorList>
    </citation>
    <scope>NUCLEOTIDE SEQUENCE [LARGE SCALE GENOMIC DNA]</scope>
    <source>
        <strain evidence="5">CCUG 62982</strain>
    </source>
</reference>
<dbReference type="Pfam" id="PF02321">
    <property type="entry name" value="OEP"/>
    <property type="match status" value="2"/>
</dbReference>
<evidence type="ECO:0000256" key="3">
    <source>
        <dbReference type="SAM" id="SignalP"/>
    </source>
</evidence>
<name>A0ABW3H9Y7_9SPHN</name>
<comment type="caution">
    <text evidence="4">The sequence shown here is derived from an EMBL/GenBank/DDBJ whole genome shotgun (WGS) entry which is preliminary data.</text>
</comment>
<organism evidence="4 5">
    <name type="scientific">Sphingomonas canadensis</name>
    <dbReference type="NCBI Taxonomy" id="1219257"/>
    <lineage>
        <taxon>Bacteria</taxon>
        <taxon>Pseudomonadati</taxon>
        <taxon>Pseudomonadota</taxon>
        <taxon>Alphaproteobacteria</taxon>
        <taxon>Sphingomonadales</taxon>
        <taxon>Sphingomonadaceae</taxon>
        <taxon>Sphingomonas</taxon>
    </lineage>
</organism>
<dbReference type="PANTHER" id="PTHR30203:SF24">
    <property type="entry name" value="BLR4935 PROTEIN"/>
    <property type="match status" value="1"/>
</dbReference>
<dbReference type="Proteomes" id="UP001596977">
    <property type="component" value="Unassembled WGS sequence"/>
</dbReference>
<proteinExistence type="inferred from homology"/>
<sequence>MSRLIAALLAAASCASVAQAQTAPPVEAREVTTLDQALTLAGVSSPNVEAAEAGVSAAEQGRNVARLRPNPSVSVEVENVAGTGPYGGIGESETTVGFSLPLELGGKRGARVGVANARIDRARLETAVVSADLRLRVTQLYIVAVAAERRLTVAREQLRIAEEALRVAADRVMVGATSPIDEQRAQVQLVNARTEVERAERNVAVTRSNLERLIGQPITGDLDQPWFDRTGTFGPTAAINIEGTLAYAVATSDYSIADANVRLAQSQRMPDLTLSAGTRRIESSNSQAMVFGVSVPLPFFNRGTASVAQANAERGQADARRRGVRLDVDTQIADAIADRDNAAAAVRASGPALEAAIESARIARVGYGQGKFDQLILIDAERTLLQTRIAQIDALAAYHDAEARLARLTTPAPSISGDTQ</sequence>
<comment type="similarity">
    <text evidence="1">Belongs to the outer membrane factor (OMF) (TC 1.B.17) family.</text>
</comment>
<keyword evidence="3" id="KW-0732">Signal</keyword>
<dbReference type="InterPro" id="IPR010131">
    <property type="entry name" value="MdtP/NodT-like"/>
</dbReference>
<evidence type="ECO:0000256" key="1">
    <source>
        <dbReference type="ARBA" id="ARBA00007613"/>
    </source>
</evidence>
<dbReference type="RefSeq" id="WP_264945201.1">
    <property type="nucleotide sequence ID" value="NZ_JAPDRA010000007.1"/>
</dbReference>